<sequence>MNEFPGYGAAHEETMRMFSRTLDEDHRRRYAAIEALKIGFGGIAYVARVLGMSRRTLYTGIRELEQLREDDPDHPQRPSGDAKRVRRRGGGRPPITERNPQLESTLHEVLDAHSAGSPTDERVRWTDLKPLQLAHRLVERGFEISRNTAAALLDRAGFRRRALRKELITGVVDPTAREEQFRHIAALRRLARRRGIPVFSIDTKKKELLGTLSRPGQCYTTAPQTVFDHDFRHLADGILVPHGVYDVRANVGFITLGTSRETSAFVCDAIALAWTVLFRAMYPNATEVVLLCDCGGANAARSLRFKEDLIELATRLGVRLRIAHYPPYTSKWNPIEHRLFSQVERAWSGVMLDSPETALRTVEQTRTQTGLSVTARILDATYEIGRTCSDTFRDVKDRFIRHDRVNGQWNYLVDPNGFAY</sequence>
<evidence type="ECO:0000313" key="3">
    <source>
        <dbReference type="Proteomes" id="UP000005459"/>
    </source>
</evidence>
<gene>
    <name evidence="2" type="ORF">ThimaDRAFT_3500</name>
</gene>
<dbReference type="OrthoDB" id="9781031at2"/>
<dbReference type="RefSeq" id="WP_007194372.1">
    <property type="nucleotide sequence ID" value="NZ_AFWV01000012.1"/>
</dbReference>
<feature type="compositionally biased region" description="Basic and acidic residues" evidence="1">
    <location>
        <begin position="67"/>
        <end position="83"/>
    </location>
</feature>
<dbReference type="eggNOG" id="COG3335">
    <property type="taxonomic scope" value="Bacteria"/>
</dbReference>
<name>F9UEZ7_9GAMM</name>
<evidence type="ECO:0000256" key="1">
    <source>
        <dbReference type="SAM" id="MobiDB-lite"/>
    </source>
</evidence>
<dbReference type="PATRIC" id="fig|768671.3.peg.3700"/>
<evidence type="ECO:0000313" key="2">
    <source>
        <dbReference type="EMBL" id="EGV17034.1"/>
    </source>
</evidence>
<dbReference type="Proteomes" id="UP000005459">
    <property type="component" value="Unassembled WGS sequence"/>
</dbReference>
<dbReference type="STRING" id="768671.ThimaDRAFT_3500"/>
<accession>F9UEZ7</accession>
<dbReference type="AlphaFoldDB" id="F9UEZ7"/>
<feature type="region of interest" description="Disordered" evidence="1">
    <location>
        <begin position="67"/>
        <end position="103"/>
    </location>
</feature>
<reference evidence="2 3" key="1">
    <citation type="submission" date="2011-06" db="EMBL/GenBank/DDBJ databases">
        <title>The draft genome of Thiocapsa marina 5811.</title>
        <authorList>
            <consortium name="US DOE Joint Genome Institute (JGI-PGF)"/>
            <person name="Lucas S."/>
            <person name="Han J."/>
            <person name="Cheng J.-F."/>
            <person name="Goodwin L."/>
            <person name="Pitluck S."/>
            <person name="Peters L."/>
            <person name="Land M.L."/>
            <person name="Hauser L."/>
            <person name="Vogl K."/>
            <person name="Liu Z."/>
            <person name="Imhoff J."/>
            <person name="Thiel V."/>
            <person name="Frigaard N.-U."/>
            <person name="Bryant D."/>
            <person name="Woyke T.J."/>
        </authorList>
    </citation>
    <scope>NUCLEOTIDE SEQUENCE [LARGE SCALE GENOMIC DNA]</scope>
    <source>
        <strain evidence="2 3">5811</strain>
    </source>
</reference>
<proteinExistence type="predicted"/>
<organism evidence="2 3">
    <name type="scientific">Thiocapsa marina 5811</name>
    <dbReference type="NCBI Taxonomy" id="768671"/>
    <lineage>
        <taxon>Bacteria</taxon>
        <taxon>Pseudomonadati</taxon>
        <taxon>Pseudomonadota</taxon>
        <taxon>Gammaproteobacteria</taxon>
        <taxon>Chromatiales</taxon>
        <taxon>Chromatiaceae</taxon>
        <taxon>Thiocapsa</taxon>
    </lineage>
</organism>
<dbReference type="InterPro" id="IPR011518">
    <property type="entry name" value="Transposase_36"/>
</dbReference>
<keyword evidence="3" id="KW-1185">Reference proteome</keyword>
<protein>
    <submittedName>
        <fullName evidence="2">Rhodopirellula transposase family protein</fullName>
    </submittedName>
</protein>
<dbReference type="Pfam" id="PF07592">
    <property type="entry name" value="DDE_Tnp_ISAZ013"/>
    <property type="match status" value="1"/>
</dbReference>
<dbReference type="NCBIfam" id="NF033519">
    <property type="entry name" value="transpos_ISAzo13"/>
    <property type="match status" value="1"/>
</dbReference>
<dbReference type="EMBL" id="AFWV01000012">
    <property type="protein sequence ID" value="EGV17034.1"/>
    <property type="molecule type" value="Genomic_DNA"/>
</dbReference>